<dbReference type="EMBL" id="JAFIRR010000185">
    <property type="protein sequence ID" value="MCO6419290.1"/>
    <property type="molecule type" value="Genomic_DNA"/>
</dbReference>
<reference evidence="1 2" key="1">
    <citation type="submission" date="2021-12" db="EMBL/GenBank/DDBJ databases">
        <title>Siccirubricoccus leaddurans sp. nov., a high concentration Zn2+ tolerance bacterium.</title>
        <authorList>
            <person name="Cao Y."/>
        </authorList>
    </citation>
    <scope>NUCLEOTIDE SEQUENCE [LARGE SCALE GENOMIC DNA]</scope>
    <source>
        <strain evidence="1 2">KC 17139</strain>
    </source>
</reference>
<dbReference type="RefSeq" id="WP_252955907.1">
    <property type="nucleotide sequence ID" value="NZ_JAFIRR010000185.1"/>
</dbReference>
<evidence type="ECO:0000313" key="2">
    <source>
        <dbReference type="Proteomes" id="UP001523392"/>
    </source>
</evidence>
<name>A0ABT1DDJ5_9PROT</name>
<protein>
    <submittedName>
        <fullName evidence="1">Uncharacterized protein</fullName>
    </submittedName>
</protein>
<dbReference type="Proteomes" id="UP001523392">
    <property type="component" value="Unassembled WGS sequence"/>
</dbReference>
<proteinExistence type="predicted"/>
<evidence type="ECO:0000313" key="1">
    <source>
        <dbReference type="EMBL" id="MCO6419290.1"/>
    </source>
</evidence>
<accession>A0ABT1DDJ5</accession>
<gene>
    <name evidence="1" type="ORF">JYK14_24470</name>
</gene>
<organism evidence="1 2">
    <name type="scientific">Siccirubricoccus soli</name>
    <dbReference type="NCBI Taxonomy" id="2899147"/>
    <lineage>
        <taxon>Bacteria</taxon>
        <taxon>Pseudomonadati</taxon>
        <taxon>Pseudomonadota</taxon>
        <taxon>Alphaproteobacteria</taxon>
        <taxon>Acetobacterales</taxon>
        <taxon>Roseomonadaceae</taxon>
        <taxon>Siccirubricoccus</taxon>
    </lineage>
</organism>
<sequence length="182" mass="20778">MKLLAEREVAKAEASGDKRMEAVLRFAAEQAIVENNLVPFRQLTMGMKRLPVTIDEFVESPDFLGGDPDFTIWPALREDLHLINRDVWVGEEPVHEAYLGGAIGTGKTVVGTVTNLFQLYQFSRFEKPQRLYGLSPSTIIMFPLQSVMGKVTDRVLYRSLRSMFSAMPFARRFMRWSNTKSR</sequence>
<comment type="caution">
    <text evidence="1">The sequence shown here is derived from an EMBL/GenBank/DDBJ whole genome shotgun (WGS) entry which is preliminary data.</text>
</comment>
<keyword evidence="2" id="KW-1185">Reference proteome</keyword>